<dbReference type="EMBL" id="BGPR01000059">
    <property type="protein sequence ID" value="GBL88304.1"/>
    <property type="molecule type" value="Genomic_DNA"/>
</dbReference>
<feature type="compositionally biased region" description="Basic and acidic residues" evidence="1">
    <location>
        <begin position="28"/>
        <end position="50"/>
    </location>
</feature>
<name>A0A4Y2BB11_ARAVE</name>
<reference evidence="2 3" key="1">
    <citation type="journal article" date="2019" name="Sci. Rep.">
        <title>Orb-weaving spider Araneus ventricosus genome elucidates the spidroin gene catalogue.</title>
        <authorList>
            <person name="Kono N."/>
            <person name="Nakamura H."/>
            <person name="Ohtoshi R."/>
            <person name="Moran D.A.P."/>
            <person name="Shinohara A."/>
            <person name="Yoshida Y."/>
            <person name="Fujiwara M."/>
            <person name="Mori M."/>
            <person name="Tomita M."/>
            <person name="Arakawa K."/>
        </authorList>
    </citation>
    <scope>NUCLEOTIDE SEQUENCE [LARGE SCALE GENOMIC DNA]</scope>
</reference>
<protein>
    <submittedName>
        <fullName evidence="2">Uncharacterized protein</fullName>
    </submittedName>
</protein>
<keyword evidence="3" id="KW-1185">Reference proteome</keyword>
<evidence type="ECO:0000313" key="3">
    <source>
        <dbReference type="Proteomes" id="UP000499080"/>
    </source>
</evidence>
<feature type="compositionally biased region" description="Basic and acidic residues" evidence="1">
    <location>
        <begin position="1"/>
        <end position="11"/>
    </location>
</feature>
<feature type="region of interest" description="Disordered" evidence="1">
    <location>
        <begin position="1"/>
        <end position="58"/>
    </location>
</feature>
<organism evidence="2 3">
    <name type="scientific">Araneus ventricosus</name>
    <name type="common">Orbweaver spider</name>
    <name type="synonym">Epeira ventricosa</name>
    <dbReference type="NCBI Taxonomy" id="182803"/>
    <lineage>
        <taxon>Eukaryota</taxon>
        <taxon>Metazoa</taxon>
        <taxon>Ecdysozoa</taxon>
        <taxon>Arthropoda</taxon>
        <taxon>Chelicerata</taxon>
        <taxon>Arachnida</taxon>
        <taxon>Araneae</taxon>
        <taxon>Araneomorphae</taxon>
        <taxon>Entelegynae</taxon>
        <taxon>Araneoidea</taxon>
        <taxon>Araneidae</taxon>
        <taxon>Araneus</taxon>
    </lineage>
</organism>
<evidence type="ECO:0000256" key="1">
    <source>
        <dbReference type="SAM" id="MobiDB-lite"/>
    </source>
</evidence>
<dbReference type="Proteomes" id="UP000499080">
    <property type="component" value="Unassembled WGS sequence"/>
</dbReference>
<proteinExistence type="predicted"/>
<accession>A0A4Y2BB11</accession>
<evidence type="ECO:0000313" key="2">
    <source>
        <dbReference type="EMBL" id="GBL88304.1"/>
    </source>
</evidence>
<gene>
    <name evidence="2" type="ORF">AVEN_102982_1</name>
</gene>
<sequence length="119" mass="13468">MGYFAVHEKQEANSMATVSWRAPSSTPRRKEGNIKTQGEGKTEGDKDTKVPGRIPTHLKKMPWGEDWRKAGELKENWDILFTTLLQPTNWKAENFKVTAHRIPLSFLLALALSSRVSCS</sequence>
<comment type="caution">
    <text evidence="2">The sequence shown here is derived from an EMBL/GenBank/DDBJ whole genome shotgun (WGS) entry which is preliminary data.</text>
</comment>
<feature type="compositionally biased region" description="Polar residues" evidence="1">
    <location>
        <begin position="12"/>
        <end position="26"/>
    </location>
</feature>
<dbReference type="AlphaFoldDB" id="A0A4Y2BB11"/>